<dbReference type="SUPFAM" id="SSF69279">
    <property type="entry name" value="Phage tail proteins"/>
    <property type="match status" value="2"/>
</dbReference>
<feature type="domain" description="DUF2345" evidence="3">
    <location>
        <begin position="625"/>
        <end position="764"/>
    </location>
</feature>
<evidence type="ECO:0000256" key="1">
    <source>
        <dbReference type="ARBA" id="ARBA00005558"/>
    </source>
</evidence>
<dbReference type="Pfam" id="PF13296">
    <property type="entry name" value="T6SS_Vgr"/>
    <property type="match status" value="1"/>
</dbReference>
<protein>
    <submittedName>
        <fullName evidence="5">Type VI secretion system tip protein VgrG</fullName>
    </submittedName>
</protein>
<dbReference type="Pfam" id="PF05954">
    <property type="entry name" value="Phage_GPD"/>
    <property type="match status" value="1"/>
</dbReference>
<feature type="domain" description="Putative type VI secretion system Rhs element associated Vgr" evidence="4">
    <location>
        <begin position="506"/>
        <end position="605"/>
    </location>
</feature>
<accession>A0ABS0DUB5</accession>
<dbReference type="InterPro" id="IPR018769">
    <property type="entry name" value="VgrG2_DUF2345"/>
</dbReference>
<evidence type="ECO:0000259" key="2">
    <source>
        <dbReference type="Pfam" id="PF04717"/>
    </source>
</evidence>
<sequence length="847" mass="94710">MTGHVISLAETIFNPVNSQNRYLLHLFNSDVVADVESFTGHEALSEPYFYVIRFTSHQKDIPATSLLKQYASFEMRVPNPAWSLYLPASEYWKKNRQIEGVISAFERLSTSADESLYEITLSHPMALMNNKRRSAIYQDISVPELVKQILKEHHFEGYEINFDGLAWIYPRREMIVQWGETDLQFIRRLLSEVGIWFRFEKHPKHDEIVTMVFADSQSLYLFNHAIRLYNEAGMSGNDYTIRELKARHNVVPASVMARNYYYPLRNYDITTETIDVTRGDDKTQGTQYIYADIHQAPGERYAHGRGQPAETSVFYARIRHELLLNEQHRLTGVTDSPQILPGTELIIGGNLSDAFKNSFVVTAMKATGSRKNAYRSELSGIPYSEDVCFRPERLPRPCISGTVPARISALKFNDTLAHIDAFGRYRVKFHFDLEDQWKKGYESLPVRLARPYAGDTYGFHFPLQDNTEVAIAFEGGDPERPYIAHALHDATNPDVVTNRNNTRNVIRTQRNNKLRMEDKRDQEHIKLATEYGKSQVNLGHLVDASGEPRGEGFEIRTDKHGALRADQGLHITTEGQPKASGHQSDMAATVAQLQAALQLAQSLSASTTASDTPATDTGKQQALRQATDKLAEPVIALYADAGIAQTTPKTAQISAGQNVITTSHKDTSLNAFGRFTVAAAELFSVFVRKAGIFLTAAGGPLHLKAQKDEIKLTAFGDVITTSSNGRISFNAKNEIVLMSGGAGIRIKNGVVEVLAPQGILYKAMDVRYLPAASIQEALPVFKNGELSQQFLLHADGEPDHPLTNQKFMLIKNGVQIEGITDADGHSPLLNPSELESYSLRLIHDEQE</sequence>
<dbReference type="InterPro" id="IPR028244">
    <property type="entry name" value="T6SS_Rhs_Vgr_dom"/>
</dbReference>
<name>A0ABS0DUB5_9GAMM</name>
<dbReference type="Proteomes" id="UP000600307">
    <property type="component" value="Unassembled WGS sequence"/>
</dbReference>
<evidence type="ECO:0000259" key="4">
    <source>
        <dbReference type="Pfam" id="PF13296"/>
    </source>
</evidence>
<comment type="similarity">
    <text evidence="1">Belongs to the VgrG protein family.</text>
</comment>
<dbReference type="InterPro" id="IPR006533">
    <property type="entry name" value="T6SS_Vgr_RhsGE"/>
</dbReference>
<dbReference type="Pfam" id="PF10106">
    <property type="entry name" value="DUF2345"/>
    <property type="match status" value="1"/>
</dbReference>
<dbReference type="InterPro" id="IPR006531">
    <property type="entry name" value="Gp5/Vgr_OB"/>
</dbReference>
<comment type="caution">
    <text evidence="5">The sequence shown here is derived from an EMBL/GenBank/DDBJ whole genome shotgun (WGS) entry which is preliminary data.</text>
</comment>
<dbReference type="RefSeq" id="WP_195817316.1">
    <property type="nucleotide sequence ID" value="NZ_JADOBH010000002.1"/>
</dbReference>
<organism evidence="5 6">
    <name type="scientific">Rahnella victoriana</name>
    <dbReference type="NCBI Taxonomy" id="1510570"/>
    <lineage>
        <taxon>Bacteria</taxon>
        <taxon>Pseudomonadati</taxon>
        <taxon>Pseudomonadota</taxon>
        <taxon>Gammaproteobacteria</taxon>
        <taxon>Enterobacterales</taxon>
        <taxon>Yersiniaceae</taxon>
        <taxon>Rahnella</taxon>
    </lineage>
</organism>
<feature type="domain" description="Gp5/Type VI secretion system Vgr protein OB-fold" evidence="2">
    <location>
        <begin position="423"/>
        <end position="487"/>
    </location>
</feature>
<dbReference type="Gene3D" id="3.55.50.10">
    <property type="entry name" value="Baseplate protein-like domains"/>
    <property type="match status" value="1"/>
</dbReference>
<dbReference type="Gene3D" id="2.30.110.50">
    <property type="match status" value="2"/>
</dbReference>
<proteinExistence type="inferred from homology"/>
<dbReference type="EMBL" id="JADOBH010000002">
    <property type="protein sequence ID" value="MBF7956244.1"/>
    <property type="molecule type" value="Genomic_DNA"/>
</dbReference>
<dbReference type="Pfam" id="PF04717">
    <property type="entry name" value="Phage_base_V"/>
    <property type="match status" value="1"/>
</dbReference>
<dbReference type="SUPFAM" id="SSF69255">
    <property type="entry name" value="gp5 N-terminal domain-like"/>
    <property type="match status" value="1"/>
</dbReference>
<evidence type="ECO:0000313" key="6">
    <source>
        <dbReference type="Proteomes" id="UP000600307"/>
    </source>
</evidence>
<gene>
    <name evidence="5" type="primary">vgrG</name>
    <name evidence="5" type="ORF">IV431_11825</name>
</gene>
<reference evidence="5 6" key="1">
    <citation type="submission" date="2020-11" db="EMBL/GenBank/DDBJ databases">
        <title>Taxonomic investigation of Rahnella spp.</title>
        <authorList>
            <person name="Lee S.D."/>
        </authorList>
    </citation>
    <scope>NUCLEOTIDE SEQUENCE [LARGE SCALE GENOMIC DNA]</scope>
    <source>
        <strain evidence="5 6">SAP-10</strain>
    </source>
</reference>
<evidence type="ECO:0000313" key="5">
    <source>
        <dbReference type="EMBL" id="MBF7956244.1"/>
    </source>
</evidence>
<dbReference type="InterPro" id="IPR037026">
    <property type="entry name" value="Vgr_OB-fold_dom_sf"/>
</dbReference>
<dbReference type="InterPro" id="IPR017847">
    <property type="entry name" value="T6SS_RhsGE_Vgr_subset"/>
</dbReference>
<keyword evidence="6" id="KW-1185">Reference proteome</keyword>
<dbReference type="NCBIfam" id="TIGR01646">
    <property type="entry name" value="vgr_GE"/>
    <property type="match status" value="1"/>
</dbReference>
<dbReference type="Gene3D" id="2.40.50.230">
    <property type="entry name" value="Gp5 N-terminal domain"/>
    <property type="match status" value="1"/>
</dbReference>
<evidence type="ECO:0000259" key="3">
    <source>
        <dbReference type="Pfam" id="PF10106"/>
    </source>
</evidence>
<dbReference type="NCBIfam" id="TIGR03361">
    <property type="entry name" value="VI_Rhs_Vgr"/>
    <property type="match status" value="1"/>
</dbReference>